<evidence type="ECO:0000259" key="3">
    <source>
        <dbReference type="Pfam" id="PF00912"/>
    </source>
</evidence>
<dbReference type="InterPro" id="IPR036950">
    <property type="entry name" value="PBP_transglycosylase"/>
</dbReference>
<organism evidence="4 5">
    <name type="scientific">Eiseniibacteriota bacterium</name>
    <dbReference type="NCBI Taxonomy" id="2212470"/>
    <lineage>
        <taxon>Bacteria</taxon>
        <taxon>Candidatus Eiseniibacteriota</taxon>
    </lineage>
</organism>
<dbReference type="SUPFAM" id="SSF53955">
    <property type="entry name" value="Lysozyme-like"/>
    <property type="match status" value="1"/>
</dbReference>
<dbReference type="GO" id="GO:0009252">
    <property type="term" value="P:peptidoglycan biosynthetic process"/>
    <property type="evidence" value="ECO:0007669"/>
    <property type="project" value="TreeGrafter"/>
</dbReference>
<keyword evidence="1" id="KW-0808">Transferase</keyword>
<dbReference type="AlphaFoldDB" id="A0A948RZA8"/>
<accession>A0A948RZA8</accession>
<feature type="transmembrane region" description="Helical" evidence="2">
    <location>
        <begin position="69"/>
        <end position="93"/>
    </location>
</feature>
<dbReference type="PANTHER" id="PTHR32282:SF33">
    <property type="entry name" value="PEPTIDOGLYCAN GLYCOSYLTRANSFERASE"/>
    <property type="match status" value="1"/>
</dbReference>
<sequence>MVLGKISVMPKKVKMSKNIFRKKTLLKHGWKEKIYETFSGVSTWFRRMRVGVLSAVPGIRNIRLIKLSWLVYPLMCTTVITAAIIAIGLYHIYFDRTNLPDIDSLANFEFPAIGCVYDANGQPLIELAREYRRITKYEDLPPIVRDAILATEDKNFFSHNGVEYSTIPRVLSKVRIGALMSHLTRSAGQEEVNSGGIFPQGGSTVTQQLVRGHFLQKLTAQENSKSLLHGSLLLRGLSHIIGPRSVNKLYRKLEEMRLSLWVEEEMQKLFGSKRRAKEEILARYASFIYMGNGQYGIARASEYYFGRPLATFTVDDADKAALLAGIAKSPRSYAPSAKETGRILRRRNQSWRLWQSTVLSLRTGSGRLKSALFSQSRGTGAKCSRLPRLLKMSCRSSKLSTLISALKIFCRDASIFTRLWTPVCSKL</sequence>
<dbReference type="PANTHER" id="PTHR32282">
    <property type="entry name" value="BINDING PROTEIN TRANSPEPTIDASE, PUTATIVE-RELATED"/>
    <property type="match status" value="1"/>
</dbReference>
<evidence type="ECO:0000256" key="1">
    <source>
        <dbReference type="ARBA" id="ARBA00022679"/>
    </source>
</evidence>
<reference evidence="4" key="1">
    <citation type="submission" date="2021-05" db="EMBL/GenBank/DDBJ databases">
        <title>Energy efficiency and biological interactions define the core microbiome of deep oligotrophic groundwater.</title>
        <authorList>
            <person name="Mehrshad M."/>
            <person name="Lopez-Fernandez M."/>
            <person name="Bell E."/>
            <person name="Bernier-Latmani R."/>
            <person name="Bertilsson S."/>
            <person name="Dopson M."/>
        </authorList>
    </citation>
    <scope>NUCLEOTIDE SEQUENCE</scope>
    <source>
        <strain evidence="4">Modern_marine.mb.64</strain>
    </source>
</reference>
<dbReference type="InterPro" id="IPR001264">
    <property type="entry name" value="Glyco_trans_51"/>
</dbReference>
<dbReference type="Pfam" id="PF00912">
    <property type="entry name" value="Transgly"/>
    <property type="match status" value="1"/>
</dbReference>
<protein>
    <submittedName>
        <fullName evidence="4">Transglycosylase domain-containing protein</fullName>
    </submittedName>
</protein>
<dbReference type="InterPro" id="IPR050396">
    <property type="entry name" value="Glycosyltr_51/Transpeptidase"/>
</dbReference>
<evidence type="ECO:0000256" key="2">
    <source>
        <dbReference type="SAM" id="Phobius"/>
    </source>
</evidence>
<dbReference type="EMBL" id="JAHJDP010000089">
    <property type="protein sequence ID" value="MBU2692398.1"/>
    <property type="molecule type" value="Genomic_DNA"/>
</dbReference>
<keyword evidence="2" id="KW-0812">Transmembrane</keyword>
<dbReference type="GO" id="GO:0008955">
    <property type="term" value="F:peptidoglycan glycosyltransferase activity"/>
    <property type="evidence" value="ECO:0007669"/>
    <property type="project" value="TreeGrafter"/>
</dbReference>
<feature type="domain" description="Glycosyl transferase family 51" evidence="3">
    <location>
        <begin position="121"/>
        <end position="348"/>
    </location>
</feature>
<keyword evidence="2" id="KW-1133">Transmembrane helix</keyword>
<proteinExistence type="predicted"/>
<comment type="caution">
    <text evidence="4">The sequence shown here is derived from an EMBL/GenBank/DDBJ whole genome shotgun (WGS) entry which is preliminary data.</text>
</comment>
<dbReference type="Gene3D" id="1.10.3810.10">
    <property type="entry name" value="Biosynthetic peptidoglycan transglycosylase-like"/>
    <property type="match status" value="1"/>
</dbReference>
<evidence type="ECO:0000313" key="4">
    <source>
        <dbReference type="EMBL" id="MBU2692398.1"/>
    </source>
</evidence>
<dbReference type="Proteomes" id="UP000777784">
    <property type="component" value="Unassembled WGS sequence"/>
</dbReference>
<dbReference type="GO" id="GO:0030288">
    <property type="term" value="C:outer membrane-bounded periplasmic space"/>
    <property type="evidence" value="ECO:0007669"/>
    <property type="project" value="TreeGrafter"/>
</dbReference>
<evidence type="ECO:0000313" key="5">
    <source>
        <dbReference type="Proteomes" id="UP000777784"/>
    </source>
</evidence>
<name>A0A948RZA8_UNCEI</name>
<gene>
    <name evidence="4" type="ORF">KJ970_15855</name>
</gene>
<dbReference type="InterPro" id="IPR023346">
    <property type="entry name" value="Lysozyme-like_dom_sf"/>
</dbReference>
<keyword evidence="2" id="KW-0472">Membrane</keyword>